<organism evidence="1">
    <name type="scientific">Schistocephalus solidus</name>
    <name type="common">Tapeworm</name>
    <dbReference type="NCBI Taxonomy" id="70667"/>
    <lineage>
        <taxon>Eukaryota</taxon>
        <taxon>Metazoa</taxon>
        <taxon>Spiralia</taxon>
        <taxon>Lophotrochozoa</taxon>
        <taxon>Platyhelminthes</taxon>
        <taxon>Cestoda</taxon>
        <taxon>Eucestoda</taxon>
        <taxon>Diphyllobothriidea</taxon>
        <taxon>Diphyllobothriidae</taxon>
        <taxon>Schistocephalus</taxon>
    </lineage>
</organism>
<gene>
    <name evidence="1" type="ORF">TR119871</name>
</gene>
<proteinExistence type="predicted"/>
<sequence length="123" mass="14050">MLANWSPESFDESSFLLQHPALTVKFNNWMQKVVASLCATCMWRFFQVSLSTNSAVFFPEEGESSPDGWYWHLGGRSSGITFFLELLSSSALTNKVRRISIRGTGLKRYFIVLYIFLETVSFS</sequence>
<evidence type="ECO:0000313" key="1">
    <source>
        <dbReference type="EMBL" id="JAP51174.1"/>
    </source>
</evidence>
<accession>A0A0X3PH99</accession>
<dbReference type="AlphaFoldDB" id="A0A0X3PH99"/>
<protein>
    <submittedName>
        <fullName evidence="1">Uncharacterized protein</fullName>
    </submittedName>
</protein>
<dbReference type="EMBL" id="GEEE01012051">
    <property type="protein sequence ID" value="JAP51174.1"/>
    <property type="molecule type" value="Transcribed_RNA"/>
</dbReference>
<reference evidence="1" key="1">
    <citation type="submission" date="2016-01" db="EMBL/GenBank/DDBJ databases">
        <title>Reference transcriptome for the parasite Schistocephalus solidus: insights into the molecular evolution of parasitism.</title>
        <authorList>
            <person name="Hebert F.O."/>
            <person name="Grambauer S."/>
            <person name="Barber I."/>
            <person name="Landry C.R."/>
            <person name="Aubin-Horth N."/>
        </authorList>
    </citation>
    <scope>NUCLEOTIDE SEQUENCE</scope>
</reference>
<name>A0A0X3PH99_SCHSO</name>